<dbReference type="Proteomes" id="UP000228380">
    <property type="component" value="Chromosome 1"/>
</dbReference>
<proteinExistence type="predicted"/>
<dbReference type="Gene3D" id="3.40.525.10">
    <property type="entry name" value="CRAL-TRIO lipid binding domain"/>
    <property type="match status" value="1"/>
</dbReference>
<reference evidence="2" key="1">
    <citation type="journal article" date="2019" name="Nat. Commun.">
        <title>Genome-wide association mapping of date palm fruit traits.</title>
        <authorList>
            <person name="Hazzouri K.M."/>
            <person name="Gros-Balthazard M."/>
            <person name="Flowers J.M."/>
            <person name="Copetti D."/>
            <person name="Lemansour A."/>
            <person name="Lebrun M."/>
            <person name="Masmoudi K."/>
            <person name="Ferrand S."/>
            <person name="Dhar M.I."/>
            <person name="Fresquez Z.A."/>
            <person name="Rosas U."/>
            <person name="Zhang J."/>
            <person name="Talag J."/>
            <person name="Lee S."/>
            <person name="Kudrna D."/>
            <person name="Powell R.F."/>
            <person name="Leitch I.J."/>
            <person name="Krueger R.R."/>
            <person name="Wing R.A."/>
            <person name="Amiri K.M.A."/>
            <person name="Purugganan M.D."/>
        </authorList>
    </citation>
    <scope>NUCLEOTIDE SEQUENCE [LARGE SCALE GENOMIC DNA]</scope>
    <source>
        <strain evidence="2">cv. Khalas</strain>
    </source>
</reference>
<evidence type="ECO:0000259" key="1">
    <source>
        <dbReference type="SMART" id="SM01100"/>
    </source>
</evidence>
<protein>
    <submittedName>
        <fullName evidence="3">Uncharacterized protein LOC120104200</fullName>
    </submittedName>
</protein>
<feature type="domain" description="CRAL/TRIO N-terminal" evidence="1">
    <location>
        <begin position="43"/>
        <end position="68"/>
    </location>
</feature>
<dbReference type="SUPFAM" id="SSF46938">
    <property type="entry name" value="CRAL/TRIO N-terminal domain"/>
    <property type="match status" value="1"/>
</dbReference>
<dbReference type="InterPro" id="IPR036273">
    <property type="entry name" value="CRAL/TRIO_N_dom_sf"/>
</dbReference>
<name>A0A8B8ZBX5_PHODC</name>
<dbReference type="InterPro" id="IPR011074">
    <property type="entry name" value="CRAL/TRIO_N_dom"/>
</dbReference>
<dbReference type="PANTHER" id="PTHR45824:SF18">
    <property type="entry name" value="OS01G0264700 PROTEIN"/>
    <property type="match status" value="1"/>
</dbReference>
<dbReference type="PANTHER" id="PTHR45824">
    <property type="entry name" value="GH16843P"/>
    <property type="match status" value="1"/>
</dbReference>
<dbReference type="InterPro" id="IPR036865">
    <property type="entry name" value="CRAL-TRIO_dom_sf"/>
</dbReference>
<organism evidence="2 3">
    <name type="scientific">Phoenix dactylifera</name>
    <name type="common">Date palm</name>
    <dbReference type="NCBI Taxonomy" id="42345"/>
    <lineage>
        <taxon>Eukaryota</taxon>
        <taxon>Viridiplantae</taxon>
        <taxon>Streptophyta</taxon>
        <taxon>Embryophyta</taxon>
        <taxon>Tracheophyta</taxon>
        <taxon>Spermatophyta</taxon>
        <taxon>Magnoliopsida</taxon>
        <taxon>Liliopsida</taxon>
        <taxon>Arecaceae</taxon>
        <taxon>Coryphoideae</taxon>
        <taxon>Phoeniceae</taxon>
        <taxon>Phoenix</taxon>
    </lineage>
</organism>
<evidence type="ECO:0000313" key="2">
    <source>
        <dbReference type="Proteomes" id="UP000228380"/>
    </source>
</evidence>
<keyword evidence="2" id="KW-1185">Reference proteome</keyword>
<dbReference type="SMART" id="SM01100">
    <property type="entry name" value="CRAL_TRIO_N"/>
    <property type="match status" value="1"/>
</dbReference>
<dbReference type="RefSeq" id="XP_038970797.1">
    <property type="nucleotide sequence ID" value="XM_039114869.1"/>
</dbReference>
<evidence type="ECO:0000313" key="3">
    <source>
        <dbReference type="RefSeq" id="XP_038970797.1"/>
    </source>
</evidence>
<reference evidence="3" key="2">
    <citation type="submission" date="2025-08" db="UniProtKB">
        <authorList>
            <consortium name="RefSeq"/>
        </authorList>
    </citation>
    <scope>IDENTIFICATION</scope>
    <source>
        <tissue evidence="3">Young leaves</tissue>
    </source>
</reference>
<sequence>MPLRKSRSSAVEKALSPEEQQAKINEVRRMIGPLSEALPDFCSDVSISRYLRSRNWNAEKASKMLKETVKWRLKYKPEAIRWVWVEFFMFLKNCSLTQKEGKLSSTESTVRKAEDVVSSMLAKGFVPSKDALKRAILG</sequence>
<dbReference type="AlphaFoldDB" id="A0A8B8ZBX5"/>
<dbReference type="InterPro" id="IPR052578">
    <property type="entry name" value="PI_Transfer_CRAL-TRIO"/>
</dbReference>
<dbReference type="GeneID" id="120104200"/>
<dbReference type="OrthoDB" id="1724913at2759"/>
<gene>
    <name evidence="3" type="primary">LOC120104200</name>
</gene>
<accession>A0A8B8ZBX5</accession>
<dbReference type="KEGG" id="pda:120104200"/>
<dbReference type="Pfam" id="PF03765">
    <property type="entry name" value="CRAL_TRIO_N"/>
    <property type="match status" value="1"/>
</dbReference>
<dbReference type="GO" id="GO:0008526">
    <property type="term" value="F:phosphatidylinositol transfer activity"/>
    <property type="evidence" value="ECO:0007669"/>
    <property type="project" value="TreeGrafter"/>
</dbReference>